<name>A0A6A6PHT0_9PEZI</name>
<evidence type="ECO:0000313" key="3">
    <source>
        <dbReference type="Proteomes" id="UP000799767"/>
    </source>
</evidence>
<protein>
    <submittedName>
        <fullName evidence="2">Thioredoxin-like protein</fullName>
    </submittedName>
</protein>
<proteinExistence type="predicted"/>
<reference evidence="2" key="1">
    <citation type="journal article" date="2020" name="Stud. Mycol.">
        <title>101 Dothideomycetes genomes: a test case for predicting lifestyles and emergence of pathogens.</title>
        <authorList>
            <person name="Haridas S."/>
            <person name="Albert R."/>
            <person name="Binder M."/>
            <person name="Bloem J."/>
            <person name="Labutti K."/>
            <person name="Salamov A."/>
            <person name="Andreopoulos B."/>
            <person name="Baker S."/>
            <person name="Barry K."/>
            <person name="Bills G."/>
            <person name="Bluhm B."/>
            <person name="Cannon C."/>
            <person name="Castanera R."/>
            <person name="Culley D."/>
            <person name="Daum C."/>
            <person name="Ezra D."/>
            <person name="Gonzalez J."/>
            <person name="Henrissat B."/>
            <person name="Kuo A."/>
            <person name="Liang C."/>
            <person name="Lipzen A."/>
            <person name="Lutzoni F."/>
            <person name="Magnuson J."/>
            <person name="Mondo S."/>
            <person name="Nolan M."/>
            <person name="Ohm R."/>
            <person name="Pangilinan J."/>
            <person name="Park H.-J."/>
            <person name="Ramirez L."/>
            <person name="Alfaro M."/>
            <person name="Sun H."/>
            <person name="Tritt A."/>
            <person name="Yoshinaga Y."/>
            <person name="Zwiers L.-H."/>
            <person name="Turgeon B."/>
            <person name="Goodwin S."/>
            <person name="Spatafora J."/>
            <person name="Crous P."/>
            <person name="Grigoriev I."/>
        </authorList>
    </citation>
    <scope>NUCLEOTIDE SEQUENCE</scope>
    <source>
        <strain evidence="2">CBS 113389</strain>
    </source>
</reference>
<organism evidence="2 3">
    <name type="scientific">Neohortaea acidophila</name>
    <dbReference type="NCBI Taxonomy" id="245834"/>
    <lineage>
        <taxon>Eukaryota</taxon>
        <taxon>Fungi</taxon>
        <taxon>Dikarya</taxon>
        <taxon>Ascomycota</taxon>
        <taxon>Pezizomycotina</taxon>
        <taxon>Dothideomycetes</taxon>
        <taxon>Dothideomycetidae</taxon>
        <taxon>Mycosphaerellales</taxon>
        <taxon>Teratosphaeriaceae</taxon>
        <taxon>Neohortaea</taxon>
    </lineage>
</organism>
<dbReference type="RefSeq" id="XP_033585916.1">
    <property type="nucleotide sequence ID" value="XM_033734624.1"/>
</dbReference>
<evidence type="ECO:0000259" key="1">
    <source>
        <dbReference type="Pfam" id="PF01323"/>
    </source>
</evidence>
<feature type="domain" description="DSBA-like thioredoxin" evidence="1">
    <location>
        <begin position="5"/>
        <end position="209"/>
    </location>
</feature>
<dbReference type="GO" id="GO:0016491">
    <property type="term" value="F:oxidoreductase activity"/>
    <property type="evidence" value="ECO:0007669"/>
    <property type="project" value="InterPro"/>
</dbReference>
<dbReference type="GeneID" id="54475626"/>
<dbReference type="AlphaFoldDB" id="A0A6A6PHT0"/>
<dbReference type="Proteomes" id="UP000799767">
    <property type="component" value="Unassembled WGS sequence"/>
</dbReference>
<sequence>MIQHTITIYFDIICAWSYIGHRTLFQAIALFQKTYPGARHDEFHLAFRPYYRDRSLPAVPVPLEQRLDSFLGPDAAGDIKTRVVRIGRNHGINFTFDSKIGSTRSAHRLIYAVGLSKGSEAQRALIEMLYFRWCEVGADITSYSFLAECAEAAAGFSASDALAALEEGRYGEEVDRLDARGREDGVSCVPTFDINGVRVEGAEDTATFYELFVKHKEEDGEKES</sequence>
<keyword evidence="3" id="KW-1185">Reference proteome</keyword>
<dbReference type="SUPFAM" id="SSF52833">
    <property type="entry name" value="Thioredoxin-like"/>
    <property type="match status" value="1"/>
</dbReference>
<dbReference type="InterPro" id="IPR001853">
    <property type="entry name" value="DSBA-like_thioredoxin_dom"/>
</dbReference>
<dbReference type="Pfam" id="PF01323">
    <property type="entry name" value="DSBA"/>
    <property type="match status" value="1"/>
</dbReference>
<accession>A0A6A6PHT0</accession>
<dbReference type="PANTHER" id="PTHR13887">
    <property type="entry name" value="GLUTATHIONE S-TRANSFERASE KAPPA"/>
    <property type="match status" value="1"/>
</dbReference>
<dbReference type="InterPro" id="IPR036249">
    <property type="entry name" value="Thioredoxin-like_sf"/>
</dbReference>
<gene>
    <name evidence="2" type="ORF">BDY17DRAFT_303707</name>
</gene>
<dbReference type="EMBL" id="MU001641">
    <property type="protein sequence ID" value="KAF2479346.1"/>
    <property type="molecule type" value="Genomic_DNA"/>
</dbReference>
<dbReference type="OrthoDB" id="1930760at2759"/>
<dbReference type="Gene3D" id="3.40.30.10">
    <property type="entry name" value="Glutaredoxin"/>
    <property type="match status" value="1"/>
</dbReference>
<dbReference type="PANTHER" id="PTHR13887:SF41">
    <property type="entry name" value="THIOREDOXIN SUPERFAMILY PROTEIN"/>
    <property type="match status" value="1"/>
</dbReference>
<evidence type="ECO:0000313" key="2">
    <source>
        <dbReference type="EMBL" id="KAF2479346.1"/>
    </source>
</evidence>